<comment type="caution">
    <text evidence="1">The sequence shown here is derived from an EMBL/GenBank/DDBJ whole genome shotgun (WGS) entry which is preliminary data.</text>
</comment>
<dbReference type="Gene3D" id="3.10.450.50">
    <property type="match status" value="1"/>
</dbReference>
<proteinExistence type="predicted"/>
<organism evidence="1 2">
    <name type="scientific">Frankia umida</name>
    <dbReference type="NCBI Taxonomy" id="573489"/>
    <lineage>
        <taxon>Bacteria</taxon>
        <taxon>Bacillati</taxon>
        <taxon>Actinomycetota</taxon>
        <taxon>Actinomycetes</taxon>
        <taxon>Frankiales</taxon>
        <taxon>Frankiaceae</taxon>
        <taxon>Frankia</taxon>
    </lineage>
</organism>
<keyword evidence="2" id="KW-1185">Reference proteome</keyword>
<sequence length="158" mass="16621">MTSPTTGAMTGLGFGAATGPASVQTRVDGLADRLYTAWAQPDPDTRTRLLAGCCADQVSYANPLGAAVGVDALSALIGEFLGPYPGHRPVRVSAVDVHHDRARWEWGLRDSIGQVVLAGLDVATFDQHGLTTISTFFGPPQPLTRTYTYTHGQGGPRG</sequence>
<accession>A0ABT0JSG7</accession>
<dbReference type="InterPro" id="IPR032710">
    <property type="entry name" value="NTF2-like_dom_sf"/>
</dbReference>
<evidence type="ECO:0000313" key="1">
    <source>
        <dbReference type="EMBL" id="MCK9874300.1"/>
    </source>
</evidence>
<protein>
    <submittedName>
        <fullName evidence="1">Nuclear transport factor 2 family protein</fullName>
    </submittedName>
</protein>
<dbReference type="EMBL" id="JALKFT010000001">
    <property type="protein sequence ID" value="MCK9874300.1"/>
    <property type="molecule type" value="Genomic_DNA"/>
</dbReference>
<evidence type="ECO:0000313" key="2">
    <source>
        <dbReference type="Proteomes" id="UP001201873"/>
    </source>
</evidence>
<dbReference type="Proteomes" id="UP001201873">
    <property type="component" value="Unassembled WGS sequence"/>
</dbReference>
<gene>
    <name evidence="1" type="ORF">MXD59_00620</name>
</gene>
<name>A0ABT0JSG7_9ACTN</name>
<reference evidence="1 2" key="1">
    <citation type="submission" date="2022-04" db="EMBL/GenBank/DDBJ databases">
        <title>Genome diversity in the genus Frankia.</title>
        <authorList>
            <person name="Carlos-Shanley C."/>
            <person name="Hahn D."/>
        </authorList>
    </citation>
    <scope>NUCLEOTIDE SEQUENCE [LARGE SCALE GENOMIC DNA]</scope>
    <source>
        <strain evidence="1 2">Ag45/Mut15</strain>
    </source>
</reference>
<dbReference type="SUPFAM" id="SSF54427">
    <property type="entry name" value="NTF2-like"/>
    <property type="match status" value="1"/>
</dbReference>
<dbReference type="RefSeq" id="WP_248822991.1">
    <property type="nucleotide sequence ID" value="NZ_JALKFT010000001.1"/>
</dbReference>